<name>A0A4U6U439_SETVI</name>
<gene>
    <name evidence="3" type="ORF">SEVIR_6G055200v2</name>
</gene>
<dbReference type="Pfam" id="PF22486">
    <property type="entry name" value="MATH_2"/>
    <property type="match status" value="1"/>
</dbReference>
<accession>A0A4U6U439</accession>
<dbReference type="AlphaFoldDB" id="A0A4U6U439"/>
<evidence type="ECO:0000313" key="4">
    <source>
        <dbReference type="Proteomes" id="UP000298652"/>
    </source>
</evidence>
<feature type="domain" description="MATH" evidence="2">
    <location>
        <begin position="1"/>
        <end position="114"/>
    </location>
</feature>
<dbReference type="InterPro" id="IPR002083">
    <property type="entry name" value="MATH/TRAF_dom"/>
</dbReference>
<organism evidence="3 4">
    <name type="scientific">Setaria viridis</name>
    <name type="common">Green bristlegrass</name>
    <name type="synonym">Setaria italica subsp. viridis</name>
    <dbReference type="NCBI Taxonomy" id="4556"/>
    <lineage>
        <taxon>Eukaryota</taxon>
        <taxon>Viridiplantae</taxon>
        <taxon>Streptophyta</taxon>
        <taxon>Embryophyta</taxon>
        <taxon>Tracheophyta</taxon>
        <taxon>Spermatophyta</taxon>
        <taxon>Magnoliopsida</taxon>
        <taxon>Liliopsida</taxon>
        <taxon>Poales</taxon>
        <taxon>Poaceae</taxon>
        <taxon>PACMAD clade</taxon>
        <taxon>Panicoideae</taxon>
        <taxon>Panicodae</taxon>
        <taxon>Paniceae</taxon>
        <taxon>Cenchrinae</taxon>
        <taxon>Setaria</taxon>
    </lineage>
</organism>
<proteinExistence type="predicted"/>
<dbReference type="CDD" id="cd00121">
    <property type="entry name" value="MATH"/>
    <property type="match status" value="1"/>
</dbReference>
<reference evidence="3" key="1">
    <citation type="submission" date="2019-03" db="EMBL/GenBank/DDBJ databases">
        <title>WGS assembly of Setaria viridis.</title>
        <authorList>
            <person name="Huang P."/>
            <person name="Jenkins J."/>
            <person name="Grimwood J."/>
            <person name="Barry K."/>
            <person name="Healey A."/>
            <person name="Mamidi S."/>
            <person name="Sreedasyam A."/>
            <person name="Shu S."/>
            <person name="Feldman M."/>
            <person name="Wu J."/>
            <person name="Yu Y."/>
            <person name="Chen C."/>
            <person name="Johnson J."/>
            <person name="Rokhsar D."/>
            <person name="Baxter I."/>
            <person name="Schmutz J."/>
            <person name="Brutnell T."/>
            <person name="Kellogg E."/>
        </authorList>
    </citation>
    <scope>NUCLEOTIDE SEQUENCE [LARGE SCALE GENOMIC DNA]</scope>
</reference>
<dbReference type="SUPFAM" id="SSF49599">
    <property type="entry name" value="TRAF domain-like"/>
    <property type="match status" value="1"/>
</dbReference>
<sequence>MTTTLPGGEHITSEPDSDSNAIAVYLRLQASPKVERVWADYKFSLLDLAGTTAYELPPETGIFTSASYSYGGDDEGVAAGNLGCGYATFITKEELERRWDNLLREDSLAVRCDVGVMEMGPMAIAIKHKKNDAGGKDEACARGGSESPDEYDGDGRRSQLLPSDAEYIRRCLTAHR</sequence>
<feature type="region of interest" description="Disordered" evidence="1">
    <location>
        <begin position="133"/>
        <end position="159"/>
    </location>
</feature>
<dbReference type="OMA" id="MAIAIKH"/>
<dbReference type="PROSITE" id="PS50144">
    <property type="entry name" value="MATH"/>
    <property type="match status" value="1"/>
</dbReference>
<keyword evidence="4" id="KW-1185">Reference proteome</keyword>
<dbReference type="InterPro" id="IPR008974">
    <property type="entry name" value="TRAF-like"/>
</dbReference>
<dbReference type="Proteomes" id="UP000298652">
    <property type="component" value="Chromosome 6"/>
</dbReference>
<dbReference type="EMBL" id="CM016557">
    <property type="protein sequence ID" value="TKW08894.1"/>
    <property type="molecule type" value="Genomic_DNA"/>
</dbReference>
<protein>
    <recommendedName>
        <fullName evidence="2">MATH domain-containing protein</fullName>
    </recommendedName>
</protein>
<evidence type="ECO:0000256" key="1">
    <source>
        <dbReference type="SAM" id="MobiDB-lite"/>
    </source>
</evidence>
<dbReference type="Gene3D" id="2.60.210.10">
    <property type="entry name" value="Apoptosis, Tumor Necrosis Factor Receptor Associated Protein 2, Chain A"/>
    <property type="match status" value="1"/>
</dbReference>
<evidence type="ECO:0000259" key="2">
    <source>
        <dbReference type="PROSITE" id="PS50144"/>
    </source>
</evidence>
<evidence type="ECO:0000313" key="3">
    <source>
        <dbReference type="EMBL" id="TKW08894.1"/>
    </source>
</evidence>
<dbReference type="Gramene" id="TKW08894">
    <property type="protein sequence ID" value="TKW08894"/>
    <property type="gene ID" value="SEVIR_6G055200v2"/>
</dbReference>